<dbReference type="InterPro" id="IPR038570">
    <property type="entry name" value="HicA_sf"/>
</dbReference>
<evidence type="ECO:0000256" key="7">
    <source>
        <dbReference type="ARBA" id="ARBA00023016"/>
    </source>
</evidence>
<evidence type="ECO:0000256" key="6">
    <source>
        <dbReference type="ARBA" id="ARBA00022884"/>
    </source>
</evidence>
<dbReference type="Proteomes" id="UP001193081">
    <property type="component" value="Unassembled WGS sequence"/>
</dbReference>
<evidence type="ECO:0000256" key="2">
    <source>
        <dbReference type="ARBA" id="ARBA00022649"/>
    </source>
</evidence>
<accession>A0ABS4DBC5</accession>
<keyword evidence="5" id="KW-0378">Hydrolase</keyword>
<gene>
    <name evidence="8" type="ORF">EYB53_013640</name>
</gene>
<dbReference type="EMBL" id="SIJK02000023">
    <property type="protein sequence ID" value="MBP1466752.1"/>
    <property type="molecule type" value="Genomic_DNA"/>
</dbReference>
<evidence type="ECO:0000256" key="1">
    <source>
        <dbReference type="ARBA" id="ARBA00006620"/>
    </source>
</evidence>
<evidence type="ECO:0000256" key="3">
    <source>
        <dbReference type="ARBA" id="ARBA00022722"/>
    </source>
</evidence>
<keyword evidence="3" id="KW-0540">Nuclease</keyword>
<keyword evidence="6" id="KW-0694">RNA-binding</keyword>
<dbReference type="Pfam" id="PF07927">
    <property type="entry name" value="HicA_toxin"/>
    <property type="match status" value="1"/>
</dbReference>
<evidence type="ECO:0000256" key="5">
    <source>
        <dbReference type="ARBA" id="ARBA00022801"/>
    </source>
</evidence>
<evidence type="ECO:0000256" key="4">
    <source>
        <dbReference type="ARBA" id="ARBA00022759"/>
    </source>
</evidence>
<dbReference type="RefSeq" id="WP_135478803.1">
    <property type="nucleotide sequence ID" value="NZ_SIJK02000023.1"/>
</dbReference>
<keyword evidence="7" id="KW-0346">Stress response</keyword>
<keyword evidence="4" id="KW-0255">Endonuclease</keyword>
<evidence type="ECO:0000313" key="9">
    <source>
        <dbReference type="Proteomes" id="UP001193081"/>
    </source>
</evidence>
<proteinExistence type="inferred from homology"/>
<evidence type="ECO:0000313" key="8">
    <source>
        <dbReference type="EMBL" id="MBP1466752.1"/>
    </source>
</evidence>
<keyword evidence="2" id="KW-1277">Toxin-antitoxin system</keyword>
<dbReference type="Gene3D" id="3.30.920.30">
    <property type="entry name" value="Hypothetical protein"/>
    <property type="match status" value="1"/>
</dbReference>
<protein>
    <submittedName>
        <fullName evidence="8">Type II toxin-antitoxin system HicA family toxin</fullName>
    </submittedName>
</protein>
<reference evidence="8 9" key="1">
    <citation type="submission" date="2021-03" db="EMBL/GenBank/DDBJ databases">
        <authorList>
            <person name="Grouzdev D.S."/>
        </authorList>
    </citation>
    <scope>NUCLEOTIDE SEQUENCE [LARGE SCALE GENOMIC DNA]</scope>
    <source>
        <strain evidence="8 9">M50-1</strain>
    </source>
</reference>
<comment type="similarity">
    <text evidence="1">Belongs to the HicA mRNA interferase family.</text>
</comment>
<name>A0ABS4DBC5_9CHLR</name>
<organism evidence="8 9">
    <name type="scientific">Candidatus Chloroploca mongolica</name>
    <dbReference type="NCBI Taxonomy" id="2528176"/>
    <lineage>
        <taxon>Bacteria</taxon>
        <taxon>Bacillati</taxon>
        <taxon>Chloroflexota</taxon>
        <taxon>Chloroflexia</taxon>
        <taxon>Chloroflexales</taxon>
        <taxon>Chloroflexineae</taxon>
        <taxon>Oscillochloridaceae</taxon>
        <taxon>Candidatus Chloroploca</taxon>
    </lineage>
</organism>
<dbReference type="SUPFAM" id="SSF54786">
    <property type="entry name" value="YcfA/nrd intein domain"/>
    <property type="match status" value="1"/>
</dbReference>
<keyword evidence="9" id="KW-1185">Reference proteome</keyword>
<dbReference type="InterPro" id="IPR012933">
    <property type="entry name" value="HicA_mRNA_interferase"/>
</dbReference>
<comment type="caution">
    <text evidence="8">The sequence shown here is derived from an EMBL/GenBank/DDBJ whole genome shotgun (WGS) entry which is preliminary data.</text>
</comment>
<sequence>MPPFGPISRVRLIRGLRALGFQGPYPAGRHAFMVREEKRITIPNPHRGDIGVGLLATILRQADVSREEWEQV</sequence>